<sequence length="372" mass="41368">MLSYKIDGSTIRITDFEFTNPVLVKYLSSIPGEDQASFLNEALEFGLNTLATVSSQAEVREIESALKKVREELEKTQGSVVQEMQKTFNNQLDEGNKLSLISVFKEKILREIVDELSPDSEGSPFASIKKDLEKVIEQLQAKKGAKSVESRTAAKGTAFELDVDALVKSESMRHGDLAEFVGADGGGSTQVGDTMVTFAEAYNSSGSEFKVIWEAKTQKKPFKSEKGFLSVSAVSQELNAAMEHRQADCAIFVADSDGLDNQPEWQEFHGNKLMLVLDRDEPDQRLVRLAYLWSKSVAARKRTSENSLNLGKVESLLTSLQTEAKSITALKKHHTMIESGLNYSKAWVEEHGQKFDQLYEDLHAELLAQEES</sequence>
<keyword evidence="1" id="KW-0175">Coiled coil</keyword>
<feature type="coiled-coil region" evidence="1">
    <location>
        <begin position="59"/>
        <end position="86"/>
    </location>
</feature>
<evidence type="ECO:0000256" key="1">
    <source>
        <dbReference type="SAM" id="Coils"/>
    </source>
</evidence>
<accession>A0A6J6BYU8</accession>
<dbReference type="EMBL" id="CAEZST010000006">
    <property type="protein sequence ID" value="CAB4544096.1"/>
    <property type="molecule type" value="Genomic_DNA"/>
</dbReference>
<organism evidence="2">
    <name type="scientific">freshwater metagenome</name>
    <dbReference type="NCBI Taxonomy" id="449393"/>
    <lineage>
        <taxon>unclassified sequences</taxon>
        <taxon>metagenomes</taxon>
        <taxon>ecological metagenomes</taxon>
    </lineage>
</organism>
<proteinExistence type="predicted"/>
<dbReference type="AlphaFoldDB" id="A0A6J6BYU8"/>
<evidence type="ECO:0000313" key="2">
    <source>
        <dbReference type="EMBL" id="CAB4544096.1"/>
    </source>
</evidence>
<reference evidence="2" key="1">
    <citation type="submission" date="2020-05" db="EMBL/GenBank/DDBJ databases">
        <authorList>
            <person name="Chiriac C."/>
            <person name="Salcher M."/>
            <person name="Ghai R."/>
            <person name="Kavagutti S V."/>
        </authorList>
    </citation>
    <scope>NUCLEOTIDE SEQUENCE</scope>
</reference>
<gene>
    <name evidence="2" type="ORF">UFOPK1503_00474</name>
</gene>
<name>A0A6J6BYU8_9ZZZZ</name>
<protein>
    <submittedName>
        <fullName evidence="2">Unannotated protein</fullName>
    </submittedName>
</protein>